<dbReference type="GeneTree" id="ENSGT00940000165604"/>
<dbReference type="PROSITE" id="PS50280">
    <property type="entry name" value="SET"/>
    <property type="match status" value="1"/>
</dbReference>
<dbReference type="GO" id="GO:0005634">
    <property type="term" value="C:nucleus"/>
    <property type="evidence" value="ECO:0007669"/>
    <property type="project" value="TreeGrafter"/>
</dbReference>
<name>A0A9J8BTX2_CYPCA</name>
<feature type="compositionally biased region" description="Polar residues" evidence="1">
    <location>
        <begin position="263"/>
        <end position="278"/>
    </location>
</feature>
<reference evidence="3" key="2">
    <citation type="submission" date="2025-09" db="UniProtKB">
        <authorList>
            <consortium name="Ensembl"/>
        </authorList>
    </citation>
    <scope>IDENTIFICATION</scope>
</reference>
<accession>A0A9J8BTX2</accession>
<dbReference type="GO" id="GO:0042799">
    <property type="term" value="F:histone H4K20 methyltransferase activity"/>
    <property type="evidence" value="ECO:0007669"/>
    <property type="project" value="TreeGrafter"/>
</dbReference>
<dbReference type="Pfam" id="PF00856">
    <property type="entry name" value="SET"/>
    <property type="match status" value="1"/>
</dbReference>
<dbReference type="SUPFAM" id="SSF82199">
    <property type="entry name" value="SET domain"/>
    <property type="match status" value="1"/>
</dbReference>
<dbReference type="Proteomes" id="UP001108240">
    <property type="component" value="Unplaced"/>
</dbReference>
<proteinExistence type="predicted"/>
<dbReference type="InterPro" id="IPR051760">
    <property type="entry name" value="KMT5A"/>
</dbReference>
<evidence type="ECO:0000256" key="1">
    <source>
        <dbReference type="SAM" id="MobiDB-lite"/>
    </source>
</evidence>
<sequence length="315" mass="35886">MESEKHNEWSSALDEDLIQDPVSAVIPPGPAPWSLSAGPWSSESSVPAVLHQSAEAHNYNRFIPSNETQSQTIQTEDWTEDRSTNTNENWESDMSSRISSLKDAMHHVVSKTDKTFKLVVKYINAVKGRGLFAKGSICKDEFVVEYRGDIINDAELQNRRKRYHTSSAAFMFEFKWRGKTWCIDASREDGSFGRIVNDDHKHPNCEMRKIYVNGKIHLCLFALNDIKEGEEITYDYGGEDYPWRTQMTSIAANTKAEGDSDPSPRSQTQMNDATGQNNSPQQIVTQLQNENEIFVPRLRPTKSIIKKFWKVMKTG</sequence>
<keyword evidence="4" id="KW-1185">Reference proteome</keyword>
<dbReference type="PANTHER" id="PTHR46167">
    <property type="entry name" value="N-LYSINE METHYLTRANSFERASE KMT5A"/>
    <property type="match status" value="1"/>
</dbReference>
<organism evidence="3 4">
    <name type="scientific">Cyprinus carpio carpio</name>
    <dbReference type="NCBI Taxonomy" id="630221"/>
    <lineage>
        <taxon>Eukaryota</taxon>
        <taxon>Metazoa</taxon>
        <taxon>Chordata</taxon>
        <taxon>Craniata</taxon>
        <taxon>Vertebrata</taxon>
        <taxon>Euteleostomi</taxon>
        <taxon>Actinopterygii</taxon>
        <taxon>Neopterygii</taxon>
        <taxon>Teleostei</taxon>
        <taxon>Ostariophysi</taxon>
        <taxon>Cypriniformes</taxon>
        <taxon>Cyprinidae</taxon>
        <taxon>Cyprininae</taxon>
        <taxon>Cyprinus</taxon>
    </lineage>
</organism>
<dbReference type="Gene3D" id="2.170.270.10">
    <property type="entry name" value="SET domain"/>
    <property type="match status" value="1"/>
</dbReference>
<evidence type="ECO:0000259" key="2">
    <source>
        <dbReference type="PROSITE" id="PS50280"/>
    </source>
</evidence>
<evidence type="ECO:0000313" key="3">
    <source>
        <dbReference type="Ensembl" id="ENSCCRP00000161374.1"/>
    </source>
</evidence>
<dbReference type="GO" id="GO:0006357">
    <property type="term" value="P:regulation of transcription by RNA polymerase II"/>
    <property type="evidence" value="ECO:0007669"/>
    <property type="project" value="TreeGrafter"/>
</dbReference>
<feature type="domain" description="SET" evidence="2">
    <location>
        <begin position="116"/>
        <end position="237"/>
    </location>
</feature>
<dbReference type="GO" id="GO:0005700">
    <property type="term" value="C:polytene chromosome"/>
    <property type="evidence" value="ECO:0007669"/>
    <property type="project" value="TreeGrafter"/>
</dbReference>
<feature type="region of interest" description="Disordered" evidence="1">
    <location>
        <begin position="66"/>
        <end position="94"/>
    </location>
</feature>
<dbReference type="SMART" id="SM00317">
    <property type="entry name" value="SET"/>
    <property type="match status" value="1"/>
</dbReference>
<evidence type="ECO:0000313" key="4">
    <source>
        <dbReference type="Proteomes" id="UP001108240"/>
    </source>
</evidence>
<dbReference type="PANTHER" id="PTHR46167:SF1">
    <property type="entry name" value="N-LYSINE METHYLTRANSFERASE KMT5A"/>
    <property type="match status" value="1"/>
</dbReference>
<dbReference type="InterPro" id="IPR001214">
    <property type="entry name" value="SET_dom"/>
</dbReference>
<dbReference type="Ensembl" id="ENSCCRT00000153023.1">
    <property type="protein sequence ID" value="ENSCCRP00000161374.1"/>
    <property type="gene ID" value="ENSCCRG00000072044.1"/>
</dbReference>
<feature type="region of interest" description="Disordered" evidence="1">
    <location>
        <begin position="253"/>
        <end position="278"/>
    </location>
</feature>
<dbReference type="InterPro" id="IPR046341">
    <property type="entry name" value="SET_dom_sf"/>
</dbReference>
<reference evidence="3" key="1">
    <citation type="submission" date="2025-08" db="UniProtKB">
        <authorList>
            <consortium name="Ensembl"/>
        </authorList>
    </citation>
    <scope>IDENTIFICATION</scope>
</reference>
<feature type="compositionally biased region" description="Polar residues" evidence="1">
    <location>
        <begin position="84"/>
        <end position="94"/>
    </location>
</feature>
<dbReference type="GO" id="GO:0043516">
    <property type="term" value="P:regulation of DNA damage response, signal transduction by p53 class mediator"/>
    <property type="evidence" value="ECO:0007669"/>
    <property type="project" value="TreeGrafter"/>
</dbReference>
<dbReference type="AlphaFoldDB" id="A0A9J8BTX2"/>
<protein>
    <recommendedName>
        <fullName evidence="2">SET domain-containing protein</fullName>
    </recommendedName>
</protein>
<feature type="compositionally biased region" description="Polar residues" evidence="1">
    <location>
        <begin position="66"/>
        <end position="76"/>
    </location>
</feature>